<evidence type="ECO:0000256" key="2">
    <source>
        <dbReference type="ARBA" id="ARBA00022475"/>
    </source>
</evidence>
<gene>
    <name evidence="7" type="primary">cbiQ</name>
    <name evidence="7" type="ORF">H6A12_03575</name>
</gene>
<sequence length="301" mass="32841">MIAALLAGLIFLSLFAGHLPPVWLAAVCLLAMILFLVGSGHHHDGVLTMDVYARRSKLCKENAVFKTAVSVLLLILCICSGSPFLPIGLFVFLSVVTVAAGGVKLREYLSLLGLPAVFLLLSGLTLLWDFYQQLPSEAVLMIPFFGGWLAVVPAAQSLSMLVLSRALGAVSCLYFISLSTPLPEILQVLRRVRVPSVVVMLAVLIYRYIFILLATFRNMKDSAASRLGYQGIKRSLHTTGMVYGGLLANSFKRAGACFDAMESRCYTGQMIFLTQKKKVTYKILCLLGFPVIGMLVGIWLL</sequence>
<accession>A0A938X5J5</accession>
<dbReference type="InterPro" id="IPR052770">
    <property type="entry name" value="Cobalt_transport_CbiQ"/>
</dbReference>
<dbReference type="PANTHER" id="PTHR43723:SF1">
    <property type="entry name" value="COBALT TRANSPORT PROTEIN CBIQ"/>
    <property type="match status" value="1"/>
</dbReference>
<dbReference type="InterPro" id="IPR003339">
    <property type="entry name" value="ABC/ECF_trnsptr_transmembrane"/>
</dbReference>
<evidence type="ECO:0000313" key="7">
    <source>
        <dbReference type="EMBL" id="MBM6920238.1"/>
    </source>
</evidence>
<dbReference type="RefSeq" id="WP_204444831.1">
    <property type="nucleotide sequence ID" value="NZ_JACJKY010000004.1"/>
</dbReference>
<protein>
    <submittedName>
        <fullName evidence="7">Cobalt ECF transporter T component CbiQ</fullName>
    </submittedName>
</protein>
<organism evidence="7 8">
    <name type="scientific">Merdimmobilis hominis</name>
    <dbReference type="NCBI Taxonomy" id="2897707"/>
    <lineage>
        <taxon>Bacteria</taxon>
        <taxon>Bacillati</taxon>
        <taxon>Bacillota</taxon>
        <taxon>Clostridia</taxon>
        <taxon>Eubacteriales</taxon>
        <taxon>Oscillospiraceae</taxon>
        <taxon>Merdimmobilis</taxon>
    </lineage>
</organism>
<dbReference type="NCBIfam" id="TIGR02454">
    <property type="entry name" value="ECF_T_CbiQ"/>
    <property type="match status" value="1"/>
</dbReference>
<feature type="transmembrane region" description="Helical" evidence="6">
    <location>
        <begin position="134"/>
        <end position="151"/>
    </location>
</feature>
<evidence type="ECO:0000256" key="6">
    <source>
        <dbReference type="SAM" id="Phobius"/>
    </source>
</evidence>
<keyword evidence="2" id="KW-1003">Cell membrane</keyword>
<evidence type="ECO:0000256" key="5">
    <source>
        <dbReference type="ARBA" id="ARBA00023136"/>
    </source>
</evidence>
<reference evidence="7" key="1">
    <citation type="submission" date="2020-08" db="EMBL/GenBank/DDBJ databases">
        <authorList>
            <person name="Cejkova D."/>
            <person name="Kubasova T."/>
            <person name="Jahodarova E."/>
            <person name="Rychlik I."/>
        </authorList>
    </citation>
    <scope>NUCLEOTIDE SEQUENCE</scope>
    <source>
        <strain evidence="7">An559</strain>
    </source>
</reference>
<comment type="caution">
    <text evidence="7">The sequence shown here is derived from an EMBL/GenBank/DDBJ whole genome shotgun (WGS) entry which is preliminary data.</text>
</comment>
<dbReference type="EMBL" id="JACJKY010000004">
    <property type="protein sequence ID" value="MBM6920238.1"/>
    <property type="molecule type" value="Genomic_DNA"/>
</dbReference>
<evidence type="ECO:0000256" key="3">
    <source>
        <dbReference type="ARBA" id="ARBA00022692"/>
    </source>
</evidence>
<comment type="subcellular location">
    <subcellularLocation>
        <location evidence="1">Cell membrane</location>
        <topology evidence="1">Multi-pass membrane protein</topology>
    </subcellularLocation>
</comment>
<name>A0A938X5J5_9FIRM</name>
<proteinExistence type="predicted"/>
<dbReference type="Proteomes" id="UP000774750">
    <property type="component" value="Unassembled WGS sequence"/>
</dbReference>
<dbReference type="CDD" id="cd16914">
    <property type="entry name" value="EcfT"/>
    <property type="match status" value="1"/>
</dbReference>
<feature type="transmembrane region" description="Helical" evidence="6">
    <location>
        <begin position="197"/>
        <end position="216"/>
    </location>
</feature>
<keyword evidence="3 6" id="KW-0812">Transmembrane</keyword>
<evidence type="ECO:0000256" key="4">
    <source>
        <dbReference type="ARBA" id="ARBA00022989"/>
    </source>
</evidence>
<dbReference type="InterPro" id="IPR012809">
    <property type="entry name" value="ECF_CbiQ"/>
</dbReference>
<dbReference type="AlphaFoldDB" id="A0A938X5J5"/>
<keyword evidence="8" id="KW-1185">Reference proteome</keyword>
<keyword evidence="4 6" id="KW-1133">Transmembrane helix</keyword>
<feature type="transmembrane region" description="Helical" evidence="6">
    <location>
        <begin position="108"/>
        <end position="128"/>
    </location>
</feature>
<dbReference type="GO" id="GO:0006824">
    <property type="term" value="P:cobalt ion transport"/>
    <property type="evidence" value="ECO:0007669"/>
    <property type="project" value="InterPro"/>
</dbReference>
<feature type="transmembrane region" description="Helical" evidence="6">
    <location>
        <begin position="71"/>
        <end position="96"/>
    </location>
</feature>
<dbReference type="GO" id="GO:0043190">
    <property type="term" value="C:ATP-binding cassette (ABC) transporter complex"/>
    <property type="evidence" value="ECO:0007669"/>
    <property type="project" value="InterPro"/>
</dbReference>
<dbReference type="Pfam" id="PF02361">
    <property type="entry name" value="CbiQ"/>
    <property type="match status" value="1"/>
</dbReference>
<evidence type="ECO:0000313" key="8">
    <source>
        <dbReference type="Proteomes" id="UP000774750"/>
    </source>
</evidence>
<reference evidence="7" key="2">
    <citation type="journal article" date="2021" name="Sci. Rep.">
        <title>The distribution of antibiotic resistance genes in chicken gut microbiota commensals.</title>
        <authorList>
            <person name="Juricova H."/>
            <person name="Matiasovicova J."/>
            <person name="Kubasova T."/>
            <person name="Cejkova D."/>
            <person name="Rychlik I."/>
        </authorList>
    </citation>
    <scope>NUCLEOTIDE SEQUENCE</scope>
    <source>
        <strain evidence="7">An559</strain>
    </source>
</reference>
<dbReference type="PANTHER" id="PTHR43723">
    <property type="entry name" value="COBALT TRANSPORT PROTEIN CBIQ"/>
    <property type="match status" value="1"/>
</dbReference>
<keyword evidence="5 6" id="KW-0472">Membrane</keyword>
<feature type="transmembrane region" description="Helical" evidence="6">
    <location>
        <begin position="279"/>
        <end position="300"/>
    </location>
</feature>
<evidence type="ECO:0000256" key="1">
    <source>
        <dbReference type="ARBA" id="ARBA00004651"/>
    </source>
</evidence>